<sequence>MQLARPIGALALMCSLSGCADGMPIFAGKTSDETEVSRRGGNFVQPEGEATSQVISTLLERRSLLAEDTVYNAVAEAAVAASARASEAELISAKLRAEAESKNWLPSIGPSVSLTDLGDLVAGMLIQQVLFDNGRRKAERAFAAADVEVAAVNLSVDMNERVEDAVGLYLAGLRGDEKAAYNSRALTQMQEFRRIVAGRVDGGLSDRSDLNVVDSKINGMRNARTTAQDAATTARAELTAMTGESFSEKPGKLDLGTPPDTTQYLSVLKSQAVANRGVAEAVIGRAGLLPQIAAAGNVTSDGSGAGLTLDLAEPLGLGTGAALKAIEVSKEAARRQIGESEEDARRSYSRQVQRLASYRRQTAETASLARASRETYRLFKAQFEAGQRPVMDVVSIYEELVQREQDHIEAKYEVVLIQLMLASDMGLLADGDKI</sequence>
<evidence type="ECO:0000313" key="8">
    <source>
        <dbReference type="Proteomes" id="UP001441944"/>
    </source>
</evidence>
<accession>A0ABQ0AM46</accession>
<evidence type="ECO:0000313" key="7">
    <source>
        <dbReference type="EMBL" id="GAA6196951.1"/>
    </source>
</evidence>
<dbReference type="PANTHER" id="PTHR30026">
    <property type="entry name" value="OUTER MEMBRANE PROTEIN TOLC"/>
    <property type="match status" value="1"/>
</dbReference>
<evidence type="ECO:0008006" key="9">
    <source>
        <dbReference type="Google" id="ProtNLM"/>
    </source>
</evidence>
<evidence type="ECO:0000256" key="1">
    <source>
        <dbReference type="ARBA" id="ARBA00004442"/>
    </source>
</evidence>
<organism evidence="7 8">
    <name type="scientific">Pseudophaeobacter arcticus</name>
    <dbReference type="NCBI Taxonomy" id="385492"/>
    <lineage>
        <taxon>Bacteria</taxon>
        <taxon>Pseudomonadati</taxon>
        <taxon>Pseudomonadota</taxon>
        <taxon>Alphaproteobacteria</taxon>
        <taxon>Rhodobacterales</taxon>
        <taxon>Paracoccaceae</taxon>
        <taxon>Pseudophaeobacter</taxon>
    </lineage>
</organism>
<keyword evidence="4" id="KW-0472">Membrane</keyword>
<dbReference type="RefSeq" id="WP_295453187.1">
    <property type="nucleotide sequence ID" value="NZ_BAABWU010000008.1"/>
</dbReference>
<protein>
    <recommendedName>
        <fullName evidence="9">Outer membrane protein, adhesin transport system</fullName>
    </recommendedName>
</protein>
<keyword evidence="3" id="KW-0812">Transmembrane</keyword>
<dbReference type="PANTHER" id="PTHR30026:SF22">
    <property type="entry name" value="OUTER MEMBRANE EFFLUX PROTEIN"/>
    <property type="match status" value="1"/>
</dbReference>
<comment type="subcellular location">
    <subcellularLocation>
        <location evidence="1">Cell outer membrane</location>
    </subcellularLocation>
</comment>
<evidence type="ECO:0000256" key="6">
    <source>
        <dbReference type="SAM" id="SignalP"/>
    </source>
</evidence>
<feature type="chain" id="PRO_5047398981" description="Outer membrane protein, adhesin transport system" evidence="6">
    <location>
        <begin position="21"/>
        <end position="434"/>
    </location>
</feature>
<proteinExistence type="predicted"/>
<comment type="caution">
    <text evidence="7">The sequence shown here is derived from an EMBL/GenBank/DDBJ whole genome shotgun (WGS) entry which is preliminary data.</text>
</comment>
<dbReference type="Gene3D" id="1.20.1600.10">
    <property type="entry name" value="Outer membrane efflux proteins (OEP)"/>
    <property type="match status" value="1"/>
</dbReference>
<gene>
    <name evidence="7" type="ORF">NBRC116598_23950</name>
</gene>
<evidence type="ECO:0000256" key="3">
    <source>
        <dbReference type="ARBA" id="ARBA00022692"/>
    </source>
</evidence>
<dbReference type="InterPro" id="IPR051906">
    <property type="entry name" value="TolC-like"/>
</dbReference>
<keyword evidence="5" id="KW-0998">Cell outer membrane</keyword>
<keyword evidence="2" id="KW-1134">Transmembrane beta strand</keyword>
<reference evidence="7 8" key="1">
    <citation type="submission" date="2024-04" db="EMBL/GenBank/DDBJ databases">
        <title>Draft genome sequence of Pseudophaeobacter arcticus NBRC 116598.</title>
        <authorList>
            <person name="Miyakawa T."/>
            <person name="Kusuya Y."/>
            <person name="Miura T."/>
        </authorList>
    </citation>
    <scope>NUCLEOTIDE SEQUENCE [LARGE SCALE GENOMIC DNA]</scope>
    <source>
        <strain evidence="7 8">SU-CL00105</strain>
    </source>
</reference>
<dbReference type="Proteomes" id="UP001441944">
    <property type="component" value="Unassembled WGS sequence"/>
</dbReference>
<dbReference type="SUPFAM" id="SSF56954">
    <property type="entry name" value="Outer membrane efflux proteins (OEP)"/>
    <property type="match status" value="1"/>
</dbReference>
<dbReference type="EMBL" id="BAABWU010000008">
    <property type="protein sequence ID" value="GAA6196951.1"/>
    <property type="molecule type" value="Genomic_DNA"/>
</dbReference>
<evidence type="ECO:0000256" key="2">
    <source>
        <dbReference type="ARBA" id="ARBA00022452"/>
    </source>
</evidence>
<name>A0ABQ0AM46_9RHOB</name>
<keyword evidence="8" id="KW-1185">Reference proteome</keyword>
<feature type="signal peptide" evidence="6">
    <location>
        <begin position="1"/>
        <end position="20"/>
    </location>
</feature>
<keyword evidence="6" id="KW-0732">Signal</keyword>
<evidence type="ECO:0000256" key="4">
    <source>
        <dbReference type="ARBA" id="ARBA00023136"/>
    </source>
</evidence>
<dbReference type="PROSITE" id="PS51257">
    <property type="entry name" value="PROKAR_LIPOPROTEIN"/>
    <property type="match status" value="1"/>
</dbReference>
<evidence type="ECO:0000256" key="5">
    <source>
        <dbReference type="ARBA" id="ARBA00023237"/>
    </source>
</evidence>